<organism evidence="1 2">
    <name type="scientific">Mesorhizobium plurifarium</name>
    <dbReference type="NCBI Taxonomy" id="69974"/>
    <lineage>
        <taxon>Bacteria</taxon>
        <taxon>Pseudomonadati</taxon>
        <taxon>Pseudomonadota</taxon>
        <taxon>Alphaproteobacteria</taxon>
        <taxon>Hyphomicrobiales</taxon>
        <taxon>Phyllobacteriaceae</taxon>
        <taxon>Mesorhizobium</taxon>
    </lineage>
</organism>
<accession>A0A090G7I8</accession>
<reference evidence="1 2" key="1">
    <citation type="submission" date="2014-08" db="EMBL/GenBank/DDBJ databases">
        <authorList>
            <person name="Moulin Lionel"/>
        </authorList>
    </citation>
    <scope>NUCLEOTIDE SEQUENCE [LARGE SCALE GENOMIC DNA]</scope>
</reference>
<protein>
    <submittedName>
        <fullName evidence="1">Uncharacterized protein</fullName>
    </submittedName>
</protein>
<sequence length="85" mass="9582">MQAASMLTDAKTLQSLNICWSPLLSRVVKHENGRSARSQKPLLRKYRQSRSFCLLSWLGTYISPPKKGVETAVKARARVLRPELG</sequence>
<proteinExistence type="predicted"/>
<dbReference type="Proteomes" id="UP000046122">
    <property type="component" value="Unassembled WGS sequence"/>
</dbReference>
<evidence type="ECO:0000313" key="1">
    <source>
        <dbReference type="EMBL" id="CDX58787.1"/>
    </source>
</evidence>
<dbReference type="EMBL" id="CCNE01000023">
    <property type="protein sequence ID" value="CDX58787.1"/>
    <property type="molecule type" value="Genomic_DNA"/>
</dbReference>
<name>A0A090G7I8_MESPL</name>
<dbReference type="AlphaFoldDB" id="A0A090G7I8"/>
<evidence type="ECO:0000313" key="2">
    <source>
        <dbReference type="Proteomes" id="UP000046122"/>
    </source>
</evidence>
<gene>
    <name evidence="1" type="ORF">MPL3365_30309</name>
</gene>